<gene>
    <name evidence="2" type="ORF">BKA67DRAFT_228075</name>
</gene>
<dbReference type="EMBL" id="JAGPXC010000003">
    <property type="protein sequence ID" value="KAH6655175.1"/>
    <property type="molecule type" value="Genomic_DNA"/>
</dbReference>
<dbReference type="RefSeq" id="XP_045959440.1">
    <property type="nucleotide sequence ID" value="XM_046095613.1"/>
</dbReference>
<keyword evidence="1" id="KW-0732">Signal</keyword>
<dbReference type="GeneID" id="70124506"/>
<dbReference type="Proteomes" id="UP000758603">
    <property type="component" value="Unassembled WGS sequence"/>
</dbReference>
<dbReference type="AlphaFoldDB" id="A0A9P8UN90"/>
<organism evidence="2 3">
    <name type="scientific">Truncatella angustata</name>
    <dbReference type="NCBI Taxonomy" id="152316"/>
    <lineage>
        <taxon>Eukaryota</taxon>
        <taxon>Fungi</taxon>
        <taxon>Dikarya</taxon>
        <taxon>Ascomycota</taxon>
        <taxon>Pezizomycotina</taxon>
        <taxon>Sordariomycetes</taxon>
        <taxon>Xylariomycetidae</taxon>
        <taxon>Amphisphaeriales</taxon>
        <taxon>Sporocadaceae</taxon>
        <taxon>Truncatella</taxon>
    </lineage>
</organism>
<comment type="caution">
    <text evidence="2">The sequence shown here is derived from an EMBL/GenBank/DDBJ whole genome shotgun (WGS) entry which is preliminary data.</text>
</comment>
<evidence type="ECO:0000313" key="3">
    <source>
        <dbReference type="Proteomes" id="UP000758603"/>
    </source>
</evidence>
<keyword evidence="3" id="KW-1185">Reference proteome</keyword>
<dbReference type="OrthoDB" id="160054at2759"/>
<feature type="chain" id="PRO_5040491465" description="Small secreted protein" evidence="1">
    <location>
        <begin position="21"/>
        <end position="190"/>
    </location>
</feature>
<protein>
    <recommendedName>
        <fullName evidence="4">Small secreted protein</fullName>
    </recommendedName>
</protein>
<sequence length="190" mass="19758">MKSTTVLGLAAAILPTLTAAWSPMSLFQRETAAAAAVPAVQKRTLDPATSNTNNTCPGTYNCSGESYFAAPIRTATANALNTASKISKAIQAAECSHNTRTSSQTFAVFVTDHQYDSSHGAPYGTCSAYSCTVPTSAEMTDSDSDCWTFFWDDSGAESGFGTNCIQDPSTGECGCENSDGTFVAGSDSCT</sequence>
<dbReference type="PANTHER" id="PTHR35396:SF1">
    <property type="entry name" value="SMALL SECRETED PROTEIN"/>
    <property type="match status" value="1"/>
</dbReference>
<name>A0A9P8UN90_9PEZI</name>
<evidence type="ECO:0000313" key="2">
    <source>
        <dbReference type="EMBL" id="KAH6655175.1"/>
    </source>
</evidence>
<accession>A0A9P8UN90</accession>
<reference evidence="2" key="1">
    <citation type="journal article" date="2021" name="Nat. Commun.">
        <title>Genetic determinants of endophytism in the Arabidopsis root mycobiome.</title>
        <authorList>
            <person name="Mesny F."/>
            <person name="Miyauchi S."/>
            <person name="Thiergart T."/>
            <person name="Pickel B."/>
            <person name="Atanasova L."/>
            <person name="Karlsson M."/>
            <person name="Huettel B."/>
            <person name="Barry K.W."/>
            <person name="Haridas S."/>
            <person name="Chen C."/>
            <person name="Bauer D."/>
            <person name="Andreopoulos W."/>
            <person name="Pangilinan J."/>
            <person name="LaButti K."/>
            <person name="Riley R."/>
            <person name="Lipzen A."/>
            <person name="Clum A."/>
            <person name="Drula E."/>
            <person name="Henrissat B."/>
            <person name="Kohler A."/>
            <person name="Grigoriev I.V."/>
            <person name="Martin F.M."/>
            <person name="Hacquard S."/>
        </authorList>
    </citation>
    <scope>NUCLEOTIDE SEQUENCE</scope>
    <source>
        <strain evidence="2">MPI-SDFR-AT-0073</strain>
    </source>
</reference>
<proteinExistence type="predicted"/>
<evidence type="ECO:0008006" key="4">
    <source>
        <dbReference type="Google" id="ProtNLM"/>
    </source>
</evidence>
<dbReference type="PANTHER" id="PTHR35396">
    <property type="entry name" value="SMALL SECRETED PROTEIN"/>
    <property type="match status" value="1"/>
</dbReference>
<feature type="signal peptide" evidence="1">
    <location>
        <begin position="1"/>
        <end position="20"/>
    </location>
</feature>
<evidence type="ECO:0000256" key="1">
    <source>
        <dbReference type="SAM" id="SignalP"/>
    </source>
</evidence>